<accession>A0A8C4SA74</accession>
<dbReference type="GeneTree" id="ENSGT00940000153137"/>
<evidence type="ECO:0000256" key="2">
    <source>
        <dbReference type="SAM" id="MobiDB-lite"/>
    </source>
</evidence>
<dbReference type="CDD" id="cd07429">
    <property type="entry name" value="Cby_like"/>
    <property type="match status" value="1"/>
</dbReference>
<reference evidence="3" key="2">
    <citation type="submission" date="2025-08" db="UniProtKB">
        <authorList>
            <consortium name="Ensembl"/>
        </authorList>
    </citation>
    <scope>IDENTIFICATION</scope>
</reference>
<dbReference type="OrthoDB" id="2145765at2759"/>
<protein>
    <submittedName>
        <fullName evidence="3">Chibby 1, beta catenin antagonist</fullName>
    </submittedName>
</protein>
<dbReference type="AlphaFoldDB" id="A0A8C4SA74"/>
<keyword evidence="4" id="KW-1185">Reference proteome</keyword>
<reference evidence="3" key="1">
    <citation type="submission" date="2021-06" db="EMBL/GenBank/DDBJ databases">
        <authorList>
            <consortium name="Wellcome Sanger Institute Data Sharing"/>
        </authorList>
    </citation>
    <scope>NUCLEOTIDE SEQUENCE [LARGE SCALE GENOMIC DNA]</scope>
</reference>
<organism evidence="3 4">
    <name type="scientific">Erpetoichthys calabaricus</name>
    <name type="common">Rope fish</name>
    <name type="synonym">Calamoichthys calabaricus</name>
    <dbReference type="NCBI Taxonomy" id="27687"/>
    <lineage>
        <taxon>Eukaryota</taxon>
        <taxon>Metazoa</taxon>
        <taxon>Chordata</taxon>
        <taxon>Craniata</taxon>
        <taxon>Vertebrata</taxon>
        <taxon>Euteleostomi</taxon>
        <taxon>Actinopterygii</taxon>
        <taxon>Polypteriformes</taxon>
        <taxon>Polypteridae</taxon>
        <taxon>Erpetoichthys</taxon>
    </lineage>
</organism>
<feature type="coiled-coil region" evidence="1">
    <location>
        <begin position="72"/>
        <end position="99"/>
    </location>
</feature>
<dbReference type="Proteomes" id="UP000694620">
    <property type="component" value="Chromosome 12"/>
</dbReference>
<dbReference type="GeneID" id="114661857"/>
<dbReference type="PANTHER" id="PTHR21533:SF19">
    <property type="entry name" value="LEUCINE-RICH PROTEIN"/>
    <property type="match status" value="1"/>
</dbReference>
<evidence type="ECO:0000313" key="4">
    <source>
        <dbReference type="Proteomes" id="UP000694620"/>
    </source>
</evidence>
<keyword evidence="1" id="KW-0175">Coiled coil</keyword>
<dbReference type="RefSeq" id="XP_028670907.1">
    <property type="nucleotide sequence ID" value="XM_028815074.2"/>
</dbReference>
<proteinExistence type="predicted"/>
<dbReference type="Pfam" id="PF14645">
    <property type="entry name" value="Chibby"/>
    <property type="match status" value="1"/>
</dbReference>
<dbReference type="InterPro" id="IPR028118">
    <property type="entry name" value="Chibby_fam"/>
</dbReference>
<dbReference type="PANTHER" id="PTHR21533">
    <property type="entry name" value="LEUCINE-RICH PROTEIN"/>
    <property type="match status" value="1"/>
</dbReference>
<sequence length="125" mass="14283">MPLFGNAFSPKKTPPRRSASLSSLHTLERSVRESELGLEYGSPSMKIGDQILKFEDGQWVAETDEGIIHKDAQRLKKRNRQLEEENNLLKLKIDILLDMLSQTTVELQLANSGFPETRSYSPRRK</sequence>
<gene>
    <name evidence="3" type="primary">LOC114661857</name>
</gene>
<reference evidence="3" key="3">
    <citation type="submission" date="2025-09" db="UniProtKB">
        <authorList>
            <consortium name="Ensembl"/>
        </authorList>
    </citation>
    <scope>IDENTIFICATION</scope>
</reference>
<feature type="region of interest" description="Disordered" evidence="2">
    <location>
        <begin position="1"/>
        <end position="25"/>
    </location>
</feature>
<evidence type="ECO:0000256" key="1">
    <source>
        <dbReference type="SAM" id="Coils"/>
    </source>
</evidence>
<evidence type="ECO:0000313" key="3">
    <source>
        <dbReference type="Ensembl" id="ENSECRP00000013728.1"/>
    </source>
</evidence>
<dbReference type="Ensembl" id="ENSECRT00000013965.1">
    <property type="protein sequence ID" value="ENSECRP00000013728.1"/>
    <property type="gene ID" value="ENSECRG00000009163.1"/>
</dbReference>
<name>A0A8C4SA74_ERPCA</name>